<evidence type="ECO:0000313" key="2">
    <source>
        <dbReference type="EMBL" id="KAB2348505.1"/>
    </source>
</evidence>
<dbReference type="EMBL" id="WBMT01000007">
    <property type="protein sequence ID" value="KAB2348505.1"/>
    <property type="molecule type" value="Genomic_DNA"/>
</dbReference>
<feature type="transmembrane region" description="Helical" evidence="1">
    <location>
        <begin position="21"/>
        <end position="39"/>
    </location>
</feature>
<keyword evidence="1" id="KW-0472">Membrane</keyword>
<comment type="caution">
    <text evidence="2">The sequence shown here is derived from an EMBL/GenBank/DDBJ whole genome shotgun (WGS) entry which is preliminary data.</text>
</comment>
<dbReference type="RefSeq" id="WP_151561233.1">
    <property type="nucleotide sequence ID" value="NZ_WBMT01000007.1"/>
</dbReference>
<keyword evidence="3" id="KW-1185">Reference proteome</keyword>
<proteinExistence type="predicted"/>
<sequence length="60" mass="6105">MNRHDVQAVRTAAGGQGRLRRRLAVAALLIGLGAVASVVPHPASPFEGIAAPGGEQHTTP</sequence>
<evidence type="ECO:0000313" key="3">
    <source>
        <dbReference type="Proteomes" id="UP000468735"/>
    </source>
</evidence>
<dbReference type="AlphaFoldDB" id="A0A6H9YV88"/>
<keyword evidence="1" id="KW-0812">Transmembrane</keyword>
<gene>
    <name evidence="2" type="ORF">F8566_17130</name>
</gene>
<organism evidence="2 3">
    <name type="scientific">Actinomadura rudentiformis</name>
    <dbReference type="NCBI Taxonomy" id="359158"/>
    <lineage>
        <taxon>Bacteria</taxon>
        <taxon>Bacillati</taxon>
        <taxon>Actinomycetota</taxon>
        <taxon>Actinomycetes</taxon>
        <taxon>Streptosporangiales</taxon>
        <taxon>Thermomonosporaceae</taxon>
        <taxon>Actinomadura</taxon>
    </lineage>
</organism>
<keyword evidence="1" id="KW-1133">Transmembrane helix</keyword>
<protein>
    <submittedName>
        <fullName evidence="2">Uncharacterized protein</fullName>
    </submittedName>
</protein>
<reference evidence="2 3" key="1">
    <citation type="submission" date="2019-09" db="EMBL/GenBank/DDBJ databases">
        <title>Actinomadura physcomitrii sp. nov., a novel actinomycete isolated from moss [Physcomitrium sphaericum (Ludw) Fuernr].</title>
        <authorList>
            <person name="Zhuang X."/>
            <person name="Liu C."/>
        </authorList>
    </citation>
    <scope>NUCLEOTIDE SEQUENCE [LARGE SCALE GENOMIC DNA]</scope>
    <source>
        <strain evidence="2 3">HMC1</strain>
    </source>
</reference>
<name>A0A6H9YV88_9ACTN</name>
<accession>A0A6H9YV88</accession>
<evidence type="ECO:0000256" key="1">
    <source>
        <dbReference type="SAM" id="Phobius"/>
    </source>
</evidence>
<dbReference type="Proteomes" id="UP000468735">
    <property type="component" value="Unassembled WGS sequence"/>
</dbReference>